<dbReference type="Gene3D" id="3.40.1350.10">
    <property type="match status" value="1"/>
</dbReference>
<dbReference type="InterPro" id="IPR011856">
    <property type="entry name" value="tRNA_endonuc-like_dom_sf"/>
</dbReference>
<evidence type="ECO:0000313" key="3">
    <source>
        <dbReference type="Proteomes" id="UP000183810"/>
    </source>
</evidence>
<reference evidence="2" key="1">
    <citation type="submission" date="2016-11" db="EMBL/GenBank/DDBJ databases">
        <authorList>
            <person name="Jaros S."/>
            <person name="Januszkiewicz K."/>
            <person name="Wedrychowicz H."/>
        </authorList>
    </citation>
    <scope>NUCLEOTIDE SEQUENCE [LARGE SCALE GENOMIC DNA]</scope>
    <source>
        <strain evidence="2">Y48</strain>
    </source>
</reference>
<dbReference type="InterPro" id="IPR007560">
    <property type="entry name" value="Restrct_endonuc_IV_Mrr"/>
</dbReference>
<dbReference type="GO" id="GO:0015666">
    <property type="term" value="F:restriction endodeoxyribonuclease activity"/>
    <property type="evidence" value="ECO:0007669"/>
    <property type="project" value="TreeGrafter"/>
</dbReference>
<dbReference type="PANTHER" id="PTHR30015">
    <property type="entry name" value="MRR RESTRICTION SYSTEM PROTEIN"/>
    <property type="match status" value="1"/>
</dbReference>
<name>A0A1J0VYS2_9NOCA</name>
<dbReference type="EMBL" id="CP018082">
    <property type="protein sequence ID" value="APE37145.1"/>
    <property type="molecule type" value="Genomic_DNA"/>
</dbReference>
<dbReference type="KEGG" id="nsl:BOX37_28060"/>
<dbReference type="Pfam" id="PF04471">
    <property type="entry name" value="Mrr_cat"/>
    <property type="match status" value="1"/>
</dbReference>
<proteinExistence type="predicted"/>
<evidence type="ECO:0000313" key="2">
    <source>
        <dbReference type="EMBL" id="APE37145.1"/>
    </source>
</evidence>
<dbReference type="PANTHER" id="PTHR30015:SF6">
    <property type="entry name" value="SLL1429 PROTEIN"/>
    <property type="match status" value="1"/>
</dbReference>
<evidence type="ECO:0000259" key="1">
    <source>
        <dbReference type="Pfam" id="PF04471"/>
    </source>
</evidence>
<dbReference type="AlphaFoldDB" id="A0A1J0VYS2"/>
<dbReference type="SUPFAM" id="SSF52980">
    <property type="entry name" value="Restriction endonuclease-like"/>
    <property type="match status" value="1"/>
</dbReference>
<protein>
    <recommendedName>
        <fullName evidence="1">Restriction endonuclease type IV Mrr domain-containing protein</fullName>
    </recommendedName>
</protein>
<dbReference type="Proteomes" id="UP000183810">
    <property type="component" value="Chromosome"/>
</dbReference>
<dbReference type="GO" id="GO:0009307">
    <property type="term" value="P:DNA restriction-modification system"/>
    <property type="evidence" value="ECO:0007669"/>
    <property type="project" value="InterPro"/>
</dbReference>
<accession>A0A1J0VYS2</accession>
<sequence>MLSAFLWAVEGHFVKEALDGVNGEVKWIEDVRDELADLQRSSKPFDLEWQYTRREIDTAMRSLMVTVAQALKRCREIATKVSENFRELADRFGMPPGDCFQAALDGESPTQSAYNQMDECLKLTDELKRTIKEFKATQATVRDIDSRRAAFASSNNSIDDRELQRCDGSGFEEITAWVLQRDGLTILRRGGGARDHGADIIALTPAGRRVVVQCKFRQGKPIGPDVVYQVNGTARPFHKADIPIIVTTTSFSAQATEFALSQDIYLVDEWRLRKWATWGESIFDVLGIAEPVEGNDPAVEPGAA</sequence>
<organism evidence="2 3">
    <name type="scientific">Nocardia mangyaensis</name>
    <dbReference type="NCBI Taxonomy" id="2213200"/>
    <lineage>
        <taxon>Bacteria</taxon>
        <taxon>Bacillati</taxon>
        <taxon>Actinomycetota</taxon>
        <taxon>Actinomycetes</taxon>
        <taxon>Mycobacteriales</taxon>
        <taxon>Nocardiaceae</taxon>
        <taxon>Nocardia</taxon>
    </lineage>
</organism>
<dbReference type="GO" id="GO:0003677">
    <property type="term" value="F:DNA binding"/>
    <property type="evidence" value="ECO:0007669"/>
    <property type="project" value="InterPro"/>
</dbReference>
<dbReference type="InterPro" id="IPR052906">
    <property type="entry name" value="Type_IV_Methyl-Rstrct_Enzyme"/>
</dbReference>
<dbReference type="InterPro" id="IPR011335">
    <property type="entry name" value="Restrct_endonuc-II-like"/>
</dbReference>
<gene>
    <name evidence="2" type="ORF">BOX37_28060</name>
</gene>
<feature type="domain" description="Restriction endonuclease type IV Mrr" evidence="1">
    <location>
        <begin position="163"/>
        <end position="275"/>
    </location>
</feature>
<keyword evidence="3" id="KW-1185">Reference proteome</keyword>